<reference evidence="1 2" key="1">
    <citation type="submission" date="2019-05" db="EMBL/GenBank/DDBJ databases">
        <title>Another draft genome of Portunus trituberculatus and its Hox gene families provides insights of decapod evolution.</title>
        <authorList>
            <person name="Jeong J.-H."/>
            <person name="Song I."/>
            <person name="Kim S."/>
            <person name="Choi T."/>
            <person name="Kim D."/>
            <person name="Ryu S."/>
            <person name="Kim W."/>
        </authorList>
    </citation>
    <scope>NUCLEOTIDE SEQUENCE [LARGE SCALE GENOMIC DNA]</scope>
    <source>
        <tissue evidence="1">Muscle</tissue>
    </source>
</reference>
<accession>A0A5B7DNQ8</accession>
<protein>
    <submittedName>
        <fullName evidence="1">Uncharacterized protein</fullName>
    </submittedName>
</protein>
<organism evidence="1 2">
    <name type="scientific">Portunus trituberculatus</name>
    <name type="common">Swimming crab</name>
    <name type="synonym">Neptunus trituberculatus</name>
    <dbReference type="NCBI Taxonomy" id="210409"/>
    <lineage>
        <taxon>Eukaryota</taxon>
        <taxon>Metazoa</taxon>
        <taxon>Ecdysozoa</taxon>
        <taxon>Arthropoda</taxon>
        <taxon>Crustacea</taxon>
        <taxon>Multicrustacea</taxon>
        <taxon>Malacostraca</taxon>
        <taxon>Eumalacostraca</taxon>
        <taxon>Eucarida</taxon>
        <taxon>Decapoda</taxon>
        <taxon>Pleocyemata</taxon>
        <taxon>Brachyura</taxon>
        <taxon>Eubrachyura</taxon>
        <taxon>Portunoidea</taxon>
        <taxon>Portunidae</taxon>
        <taxon>Portuninae</taxon>
        <taxon>Portunus</taxon>
    </lineage>
</organism>
<proteinExistence type="predicted"/>
<dbReference type="AlphaFoldDB" id="A0A5B7DNQ8"/>
<sequence>MNSLAALGAGVSTTSLITVPVLKSAFGALASITPSSISTFLSHPLSVSGQVQKDVSTAQGSDSPTVSSGSVLADVCHVSTSGKDVRSTLQPLSCLPPQPKLRSQPSARLLLL</sequence>
<name>A0A5B7DNQ8_PORTR</name>
<comment type="caution">
    <text evidence="1">The sequence shown here is derived from an EMBL/GenBank/DDBJ whole genome shotgun (WGS) entry which is preliminary data.</text>
</comment>
<evidence type="ECO:0000313" key="2">
    <source>
        <dbReference type="Proteomes" id="UP000324222"/>
    </source>
</evidence>
<keyword evidence="2" id="KW-1185">Reference proteome</keyword>
<gene>
    <name evidence="1" type="ORF">E2C01_015862</name>
</gene>
<evidence type="ECO:0000313" key="1">
    <source>
        <dbReference type="EMBL" id="MPC22835.1"/>
    </source>
</evidence>
<dbReference type="EMBL" id="VSRR010001132">
    <property type="protein sequence ID" value="MPC22835.1"/>
    <property type="molecule type" value="Genomic_DNA"/>
</dbReference>
<dbReference type="Proteomes" id="UP000324222">
    <property type="component" value="Unassembled WGS sequence"/>
</dbReference>